<feature type="region of interest" description="Disordered" evidence="6">
    <location>
        <begin position="65"/>
        <end position="107"/>
    </location>
</feature>
<accession>A0AAD7KYL9</accession>
<evidence type="ECO:0000256" key="7">
    <source>
        <dbReference type="SAM" id="SignalP"/>
    </source>
</evidence>
<dbReference type="InterPro" id="IPR044962">
    <property type="entry name" value="CLV3/ESR"/>
</dbReference>
<dbReference type="PANTHER" id="PTHR36349:SF2">
    <property type="entry name" value="PROTEIN CLAVATA 3"/>
    <property type="match status" value="1"/>
</dbReference>
<keyword evidence="5" id="KW-0221">Differentiation</keyword>
<evidence type="ECO:0000256" key="6">
    <source>
        <dbReference type="SAM" id="MobiDB-lite"/>
    </source>
</evidence>
<dbReference type="GO" id="GO:0033612">
    <property type="term" value="F:receptor serine/threonine kinase binding"/>
    <property type="evidence" value="ECO:0007669"/>
    <property type="project" value="InterPro"/>
</dbReference>
<organism evidence="8 9">
    <name type="scientific">Quillaja saponaria</name>
    <name type="common">Soap bark tree</name>
    <dbReference type="NCBI Taxonomy" id="32244"/>
    <lineage>
        <taxon>Eukaryota</taxon>
        <taxon>Viridiplantae</taxon>
        <taxon>Streptophyta</taxon>
        <taxon>Embryophyta</taxon>
        <taxon>Tracheophyta</taxon>
        <taxon>Spermatophyta</taxon>
        <taxon>Magnoliopsida</taxon>
        <taxon>eudicotyledons</taxon>
        <taxon>Gunneridae</taxon>
        <taxon>Pentapetalae</taxon>
        <taxon>rosids</taxon>
        <taxon>fabids</taxon>
        <taxon>Fabales</taxon>
        <taxon>Quillajaceae</taxon>
        <taxon>Quillaja</taxon>
    </lineage>
</organism>
<feature type="chain" id="PRO_5041953363" evidence="7">
    <location>
        <begin position="23"/>
        <end position="107"/>
    </location>
</feature>
<dbReference type="GO" id="GO:0030154">
    <property type="term" value="P:cell differentiation"/>
    <property type="evidence" value="ECO:0007669"/>
    <property type="project" value="UniProtKB-KW"/>
</dbReference>
<evidence type="ECO:0000256" key="5">
    <source>
        <dbReference type="ARBA" id="ARBA00022782"/>
    </source>
</evidence>
<dbReference type="AlphaFoldDB" id="A0AAD7KYL9"/>
<reference evidence="8" key="1">
    <citation type="journal article" date="2023" name="Science">
        <title>Elucidation of the pathway for biosynthesis of saponin adjuvants from the soapbark tree.</title>
        <authorList>
            <person name="Reed J."/>
            <person name="Orme A."/>
            <person name="El-Demerdash A."/>
            <person name="Owen C."/>
            <person name="Martin L.B.B."/>
            <person name="Misra R.C."/>
            <person name="Kikuchi S."/>
            <person name="Rejzek M."/>
            <person name="Martin A.C."/>
            <person name="Harkess A."/>
            <person name="Leebens-Mack J."/>
            <person name="Louveau T."/>
            <person name="Stephenson M.J."/>
            <person name="Osbourn A."/>
        </authorList>
    </citation>
    <scope>NUCLEOTIDE SEQUENCE</scope>
    <source>
        <strain evidence="8">S10</strain>
    </source>
</reference>
<name>A0AAD7KYL9_QUISA</name>
<dbReference type="PANTHER" id="PTHR36349">
    <property type="entry name" value="PROTEIN CLAVATA 3"/>
    <property type="match status" value="1"/>
</dbReference>
<evidence type="ECO:0000313" key="8">
    <source>
        <dbReference type="EMBL" id="KAJ7948053.1"/>
    </source>
</evidence>
<feature type="signal peptide" evidence="7">
    <location>
        <begin position="1"/>
        <end position="22"/>
    </location>
</feature>
<dbReference type="EMBL" id="JARAOO010000012">
    <property type="protein sequence ID" value="KAJ7948053.1"/>
    <property type="molecule type" value="Genomic_DNA"/>
</dbReference>
<evidence type="ECO:0000256" key="3">
    <source>
        <dbReference type="ARBA" id="ARBA00022525"/>
    </source>
</evidence>
<keyword evidence="3" id="KW-0964">Secreted</keyword>
<comment type="subcellular location">
    <subcellularLocation>
        <location evidence="1">Secreted</location>
    </subcellularLocation>
</comment>
<dbReference type="KEGG" id="qsa:O6P43_028580"/>
<dbReference type="GO" id="GO:0005576">
    <property type="term" value="C:extracellular region"/>
    <property type="evidence" value="ECO:0007669"/>
    <property type="project" value="UniProtKB-SubCell"/>
</dbReference>
<keyword evidence="4 7" id="KW-0732">Signal</keyword>
<comment type="caution">
    <text evidence="8">The sequence shown here is derived from an EMBL/GenBank/DDBJ whole genome shotgun (WGS) entry which is preliminary data.</text>
</comment>
<gene>
    <name evidence="8" type="ORF">O6P43_028580</name>
</gene>
<keyword evidence="9" id="KW-1185">Reference proteome</keyword>
<evidence type="ECO:0000313" key="9">
    <source>
        <dbReference type="Proteomes" id="UP001163823"/>
    </source>
</evidence>
<evidence type="ECO:0000256" key="4">
    <source>
        <dbReference type="ARBA" id="ARBA00022729"/>
    </source>
</evidence>
<evidence type="ECO:0000256" key="2">
    <source>
        <dbReference type="ARBA" id="ARBA00005416"/>
    </source>
</evidence>
<evidence type="ECO:0000256" key="1">
    <source>
        <dbReference type="ARBA" id="ARBA00004613"/>
    </source>
</evidence>
<sequence length="107" mass="11354">MASKSILICVVFVVVLCLVLIGEPSDCSTGHGCFYAYAAGLKQTQNRKLLQMLAALKEKKAAVKAGLHGPSSGMSGEKSLDWELRKVPSGPDPLHHNGGSPKKPRTP</sequence>
<protein>
    <submittedName>
        <fullName evidence="8">Protein CLAVATA 3</fullName>
    </submittedName>
</protein>
<comment type="similarity">
    <text evidence="2">Belongs to the CLV3/ESR signal peptide family.</text>
</comment>
<proteinExistence type="inferred from homology"/>
<dbReference type="Proteomes" id="UP001163823">
    <property type="component" value="Chromosome 12"/>
</dbReference>